<proteinExistence type="predicted"/>
<evidence type="ECO:0000313" key="5">
    <source>
        <dbReference type="EMBL" id="KGQ20077.1"/>
    </source>
</evidence>
<dbReference type="PIRSF" id="PIRSF006487">
    <property type="entry name" value="GcvT"/>
    <property type="match status" value="1"/>
</dbReference>
<reference evidence="5 6" key="1">
    <citation type="submission" date="2014-09" db="EMBL/GenBank/DDBJ databases">
        <title>Genome sequences of Lysobacter dokdonensis DS-58.</title>
        <authorList>
            <person name="Kim J.F."/>
            <person name="Kwak M.-J."/>
        </authorList>
    </citation>
    <scope>NUCLEOTIDE SEQUENCE [LARGE SCALE GENOMIC DNA]</scope>
    <source>
        <strain evidence="5 6">DS-58</strain>
    </source>
</reference>
<dbReference type="PATRIC" id="fig|1300345.3.peg.823"/>
<feature type="domain" description="Aminomethyltransferase C-terminal" evidence="4">
    <location>
        <begin position="312"/>
        <end position="391"/>
    </location>
</feature>
<gene>
    <name evidence="5" type="ORF">LF41_2244</name>
</gene>
<keyword evidence="5" id="KW-0808">Transferase</keyword>
<dbReference type="AlphaFoldDB" id="A0A0A2WMX1"/>
<evidence type="ECO:0000256" key="1">
    <source>
        <dbReference type="ARBA" id="ARBA00022576"/>
    </source>
</evidence>
<dbReference type="PANTHER" id="PTHR43757">
    <property type="entry name" value="AMINOMETHYLTRANSFERASE"/>
    <property type="match status" value="1"/>
</dbReference>
<accession>A0A0A2WMX1</accession>
<dbReference type="GO" id="GO:0032259">
    <property type="term" value="P:methylation"/>
    <property type="evidence" value="ECO:0007669"/>
    <property type="project" value="UniProtKB-KW"/>
</dbReference>
<dbReference type="Pfam" id="PF01571">
    <property type="entry name" value="GCV_T"/>
    <property type="match status" value="1"/>
</dbReference>
<dbReference type="eggNOG" id="COG0404">
    <property type="taxonomic scope" value="Bacteria"/>
</dbReference>
<keyword evidence="6" id="KW-1185">Reference proteome</keyword>
<evidence type="ECO:0000259" key="3">
    <source>
        <dbReference type="Pfam" id="PF01571"/>
    </source>
</evidence>
<dbReference type="InterPro" id="IPR029043">
    <property type="entry name" value="GcvT/YgfZ_C"/>
</dbReference>
<dbReference type="InterPro" id="IPR006222">
    <property type="entry name" value="GCVT_N"/>
</dbReference>
<evidence type="ECO:0000259" key="4">
    <source>
        <dbReference type="Pfam" id="PF08669"/>
    </source>
</evidence>
<sequence>MFQLKHTPFHERTSKLSLPQNWRRWAGHIVVGSYDLHVEREYWAIRDAVALIDVSPLMKYMIEGPDAARLLDKLVPRDIAKMSVGQVGYTGWCDDEGKLLDDGTISRLGENVFRLTSAEPSLRWLSMNAVGLDVSIREVTERMGALSLQGPKARTVLNKVCGKTLDKLKYFRVMENSLDGRKVTISRTGYTGDLGYEIWMDVADALHVWDALMAAGHDYGIVPCGILAMDMARVEAGLFMIDVDYTAANHAWIEGQKSSPLEMGLDWAVHLDKPGYFVGRRALEREQREGSAWKLMGFEVDWTGMEPLFAAVGLPPQIPAMAVRGSLPVKHGDTQVGYASTSTWSPVLKKYIALVHLQRPHYTPGTELTMEVTVEHKRLQAPGKVVKLPFYEPEWKKK</sequence>
<dbReference type="InterPro" id="IPR013977">
    <property type="entry name" value="GcvT_C"/>
</dbReference>
<dbReference type="SUPFAM" id="SSF103025">
    <property type="entry name" value="Folate-binding domain"/>
    <property type="match status" value="1"/>
</dbReference>
<organism evidence="5 6">
    <name type="scientific">Lysobacter dokdonensis DS-58</name>
    <dbReference type="NCBI Taxonomy" id="1300345"/>
    <lineage>
        <taxon>Bacteria</taxon>
        <taxon>Pseudomonadati</taxon>
        <taxon>Pseudomonadota</taxon>
        <taxon>Gammaproteobacteria</taxon>
        <taxon>Lysobacterales</taxon>
        <taxon>Lysobacteraceae</taxon>
        <taxon>Noviluteimonas</taxon>
    </lineage>
</organism>
<dbReference type="Pfam" id="PF08669">
    <property type="entry name" value="GCV_T_C"/>
    <property type="match status" value="1"/>
</dbReference>
<feature type="domain" description="GCVT N-terminal" evidence="3">
    <location>
        <begin position="34"/>
        <end position="273"/>
    </location>
</feature>
<dbReference type="Proteomes" id="UP000030518">
    <property type="component" value="Unassembled WGS sequence"/>
</dbReference>
<dbReference type="OrthoDB" id="9774591at2"/>
<dbReference type="GO" id="GO:0008168">
    <property type="term" value="F:methyltransferase activity"/>
    <property type="evidence" value="ECO:0007669"/>
    <property type="project" value="UniProtKB-KW"/>
</dbReference>
<dbReference type="InterPro" id="IPR027266">
    <property type="entry name" value="TrmE/GcvT-like"/>
</dbReference>
<dbReference type="RefSeq" id="WP_036166399.1">
    <property type="nucleotide sequence ID" value="NZ_JRKJ01000004.1"/>
</dbReference>
<dbReference type="Gene3D" id="3.30.1360.120">
    <property type="entry name" value="Probable tRNA modification gtpase trme, domain 1"/>
    <property type="match status" value="1"/>
</dbReference>
<keyword evidence="1" id="KW-0032">Aminotransferase</keyword>
<name>A0A0A2WMX1_9GAMM</name>
<dbReference type="GO" id="GO:0008483">
    <property type="term" value="F:transaminase activity"/>
    <property type="evidence" value="ECO:0007669"/>
    <property type="project" value="UniProtKB-KW"/>
</dbReference>
<evidence type="ECO:0000256" key="2">
    <source>
        <dbReference type="PIRSR" id="PIRSR006487-1"/>
    </source>
</evidence>
<dbReference type="STRING" id="1300345.LF41_2244"/>
<dbReference type="PANTHER" id="PTHR43757:SF2">
    <property type="entry name" value="AMINOMETHYLTRANSFERASE, MITOCHONDRIAL"/>
    <property type="match status" value="1"/>
</dbReference>
<comment type="caution">
    <text evidence="5">The sequence shown here is derived from an EMBL/GenBank/DDBJ whole genome shotgun (WGS) entry which is preliminary data.</text>
</comment>
<dbReference type="SUPFAM" id="SSF101790">
    <property type="entry name" value="Aminomethyltransferase beta-barrel domain"/>
    <property type="match status" value="1"/>
</dbReference>
<dbReference type="EMBL" id="JRKJ01000004">
    <property type="protein sequence ID" value="KGQ20077.1"/>
    <property type="molecule type" value="Genomic_DNA"/>
</dbReference>
<keyword evidence="5" id="KW-0489">Methyltransferase</keyword>
<protein>
    <submittedName>
        <fullName evidence="5">Aminomethyltransferase</fullName>
    </submittedName>
</protein>
<evidence type="ECO:0000313" key="6">
    <source>
        <dbReference type="Proteomes" id="UP000030518"/>
    </source>
</evidence>
<feature type="binding site" evidence="2">
    <location>
        <position position="197"/>
    </location>
    <ligand>
        <name>substrate</name>
    </ligand>
</feature>
<dbReference type="InterPro" id="IPR028896">
    <property type="entry name" value="GcvT/YgfZ/DmdA"/>
</dbReference>